<gene>
    <name evidence="2" type="ORF">Pmani_019601</name>
</gene>
<protein>
    <submittedName>
        <fullName evidence="2">Uncharacterized protein</fullName>
    </submittedName>
</protein>
<accession>A0AAE1PK27</accession>
<evidence type="ECO:0000313" key="3">
    <source>
        <dbReference type="Proteomes" id="UP001292094"/>
    </source>
</evidence>
<proteinExistence type="predicted"/>
<evidence type="ECO:0000256" key="1">
    <source>
        <dbReference type="SAM" id="MobiDB-lite"/>
    </source>
</evidence>
<keyword evidence="3" id="KW-1185">Reference proteome</keyword>
<organism evidence="2 3">
    <name type="scientific">Petrolisthes manimaculis</name>
    <dbReference type="NCBI Taxonomy" id="1843537"/>
    <lineage>
        <taxon>Eukaryota</taxon>
        <taxon>Metazoa</taxon>
        <taxon>Ecdysozoa</taxon>
        <taxon>Arthropoda</taxon>
        <taxon>Crustacea</taxon>
        <taxon>Multicrustacea</taxon>
        <taxon>Malacostraca</taxon>
        <taxon>Eumalacostraca</taxon>
        <taxon>Eucarida</taxon>
        <taxon>Decapoda</taxon>
        <taxon>Pleocyemata</taxon>
        <taxon>Anomura</taxon>
        <taxon>Galatheoidea</taxon>
        <taxon>Porcellanidae</taxon>
        <taxon>Petrolisthes</taxon>
    </lineage>
</organism>
<sequence length="87" mass="9992">MRDTVKEEKVRSNMGREEKAGRDKVKEEKVRRDTVRPTLLIYFSVFQSAVHLVPTGAVSSQRLTAYVISTLSYTRHTTPHLIESFVI</sequence>
<name>A0AAE1PK27_9EUCA</name>
<feature type="region of interest" description="Disordered" evidence="1">
    <location>
        <begin position="1"/>
        <end position="29"/>
    </location>
</feature>
<reference evidence="2" key="1">
    <citation type="submission" date="2023-11" db="EMBL/GenBank/DDBJ databases">
        <title>Genome assemblies of two species of porcelain crab, Petrolisthes cinctipes and Petrolisthes manimaculis (Anomura: Porcellanidae).</title>
        <authorList>
            <person name="Angst P."/>
        </authorList>
    </citation>
    <scope>NUCLEOTIDE SEQUENCE</scope>
    <source>
        <strain evidence="2">PB745_02</strain>
        <tissue evidence="2">Gill</tissue>
    </source>
</reference>
<dbReference type="Proteomes" id="UP001292094">
    <property type="component" value="Unassembled WGS sequence"/>
</dbReference>
<evidence type="ECO:0000313" key="2">
    <source>
        <dbReference type="EMBL" id="KAK4308710.1"/>
    </source>
</evidence>
<comment type="caution">
    <text evidence="2">The sequence shown here is derived from an EMBL/GenBank/DDBJ whole genome shotgun (WGS) entry which is preliminary data.</text>
</comment>
<dbReference type="EMBL" id="JAWZYT010001850">
    <property type="protein sequence ID" value="KAK4308710.1"/>
    <property type="molecule type" value="Genomic_DNA"/>
</dbReference>
<dbReference type="AlphaFoldDB" id="A0AAE1PK27"/>